<evidence type="ECO:0000313" key="2">
    <source>
        <dbReference type="Proteomes" id="UP001152795"/>
    </source>
</evidence>
<keyword evidence="2" id="KW-1185">Reference proteome</keyword>
<accession>A0A6S7FFJ4</accession>
<dbReference type="Gene3D" id="3.30.70.270">
    <property type="match status" value="1"/>
</dbReference>
<organism evidence="1 2">
    <name type="scientific">Paramuricea clavata</name>
    <name type="common">Red gorgonian</name>
    <name type="synonym">Violescent sea-whip</name>
    <dbReference type="NCBI Taxonomy" id="317549"/>
    <lineage>
        <taxon>Eukaryota</taxon>
        <taxon>Metazoa</taxon>
        <taxon>Cnidaria</taxon>
        <taxon>Anthozoa</taxon>
        <taxon>Octocorallia</taxon>
        <taxon>Malacalcyonacea</taxon>
        <taxon>Plexauridae</taxon>
        <taxon>Paramuricea</taxon>
    </lineage>
</organism>
<dbReference type="InterPro" id="IPR043128">
    <property type="entry name" value="Rev_trsase/Diguanyl_cyclase"/>
</dbReference>
<sequence length="105" mass="11994">MRKFMGHLITNEGVKADKSKVEAILDMPASTDVHGVKRLCGMIKYLAKFLPNLAGDLQPIRELTKKDVEWNWSTECQEAFQKVKEKITNTPLPAYFDSNKELLLQ</sequence>
<proteinExistence type="predicted"/>
<dbReference type="EMBL" id="CACRXK020000095">
    <property type="protein sequence ID" value="CAB3978195.1"/>
    <property type="molecule type" value="Genomic_DNA"/>
</dbReference>
<evidence type="ECO:0000313" key="1">
    <source>
        <dbReference type="EMBL" id="CAB3978195.1"/>
    </source>
</evidence>
<dbReference type="SUPFAM" id="SSF56672">
    <property type="entry name" value="DNA/RNA polymerases"/>
    <property type="match status" value="1"/>
</dbReference>
<gene>
    <name evidence="1" type="ORF">PACLA_8A052044</name>
</gene>
<dbReference type="FunFam" id="3.30.70.270:FF:000026">
    <property type="entry name" value="Transposon Ty3-G Gag-Pol polyprotein"/>
    <property type="match status" value="1"/>
</dbReference>
<name>A0A6S7FFJ4_PARCT</name>
<comment type="caution">
    <text evidence="1">The sequence shown here is derived from an EMBL/GenBank/DDBJ whole genome shotgun (WGS) entry which is preliminary data.</text>
</comment>
<protein>
    <submittedName>
        <fullName evidence="1">Uncharacterized protein</fullName>
    </submittedName>
</protein>
<dbReference type="PANTHER" id="PTHR37984">
    <property type="entry name" value="PROTEIN CBG26694"/>
    <property type="match status" value="1"/>
</dbReference>
<dbReference type="InterPro" id="IPR043502">
    <property type="entry name" value="DNA/RNA_pol_sf"/>
</dbReference>
<dbReference type="AlphaFoldDB" id="A0A6S7FFJ4"/>
<dbReference type="OrthoDB" id="2286242at2759"/>
<reference evidence="1" key="1">
    <citation type="submission" date="2020-04" db="EMBL/GenBank/DDBJ databases">
        <authorList>
            <person name="Alioto T."/>
            <person name="Alioto T."/>
            <person name="Gomez Garrido J."/>
        </authorList>
    </citation>
    <scope>NUCLEOTIDE SEQUENCE</scope>
    <source>
        <strain evidence="1">A484AB</strain>
    </source>
</reference>
<dbReference type="InterPro" id="IPR050951">
    <property type="entry name" value="Retrovirus_Pol_polyprotein"/>
</dbReference>
<dbReference type="PANTHER" id="PTHR37984:SF5">
    <property type="entry name" value="PROTEIN NYNRIN-LIKE"/>
    <property type="match status" value="1"/>
</dbReference>
<dbReference type="Proteomes" id="UP001152795">
    <property type="component" value="Unassembled WGS sequence"/>
</dbReference>